<name>A0A094SRX7_9ZZZZ</name>
<evidence type="ECO:0000313" key="1">
    <source>
        <dbReference type="EMBL" id="KGA21503.1"/>
    </source>
</evidence>
<dbReference type="NCBIfam" id="TIGR02243">
    <property type="entry name" value="putative baseplate assembly protein"/>
    <property type="match status" value="1"/>
</dbReference>
<reference evidence="1" key="1">
    <citation type="submission" date="2014-06" db="EMBL/GenBank/DDBJ databases">
        <title>Key roles for freshwater Actinobacteria revealed by deep metagenomic sequencing.</title>
        <authorList>
            <person name="Ghai R."/>
            <person name="Mizuno C.M."/>
            <person name="Picazo A."/>
            <person name="Camacho A."/>
            <person name="Rodriguez-Valera F."/>
        </authorList>
    </citation>
    <scope>NUCLEOTIDE SEQUENCE</scope>
</reference>
<accession>A0A094SRX7</accession>
<comment type="caution">
    <text evidence="1">The sequence shown here is derived from an EMBL/GenBank/DDBJ whole genome shotgun (WGS) entry which is preliminary data.</text>
</comment>
<dbReference type="AlphaFoldDB" id="A0A094SRX7"/>
<dbReference type="InterPro" id="IPR011749">
    <property type="entry name" value="CHP02243"/>
</dbReference>
<sequence length="651" mass="70259">MSFPRPDLDDRRFQDLVDEAKRMIPRFLPEWTNHNVSDPGVTLIELFAWMTELTLYRLNRVPDRLYASFLDLVGISPYPASAASVDVTFMFSTVPDETVLVPAGSEVSTTGDDPVVFATMRDLEVAQPHLLYAWTAPSNGFEEPDEGRIKDVSQDLALDNEVVKVFESNPVEPGDSFYMGFQESLGGCIIRLDVVADVEGIGVNPNNPPLVWEVWTDEGWLECKSQGDLTGGLNRNGQIHIAIPTGHLPLTVGSERAYWLRLRLLAPGNDGAGYRSSPQLSSVVVHAVGGTVAAEHSEPFGEEYLGNSTGLPGQQFDVQGAPLLPRRPDEYVEVRSGEITEHWHEVPDFSRSGPDDKHFTWDGVSGAVSFGPQIRQADGRWRQHGAIPVAGAAISVTKYRRGGGARGNVGSGSLSVIRTAVPYVDRSTNLVAATGGIDSETLENAKVRAPLTIVSGGRAVTSSDHERLALEATPRVRRALCIPPETAGAPTRLLIVPDPARPVDAISIDHLAMDDDLFSVLSTYLEPRRLIGTALELGTPKYLGVSVAAMVRVGPGRAPAAVRQSCLDAIAVYLSPHKGGNDGHGWPFGQDINSGAIAHLLGELPGVEQVEEVVLFEADLRNGNRLGAGTDTVRVDSYGLPLSYKPQVVAR</sequence>
<organism evidence="1">
    <name type="scientific">freshwater metagenome</name>
    <dbReference type="NCBI Taxonomy" id="449393"/>
    <lineage>
        <taxon>unclassified sequences</taxon>
        <taxon>metagenomes</taxon>
        <taxon>ecological metagenomes</taxon>
    </lineage>
</organism>
<gene>
    <name evidence="1" type="ORF">GM51_1655</name>
</gene>
<dbReference type="EMBL" id="JNSL01000005">
    <property type="protein sequence ID" value="KGA21503.1"/>
    <property type="molecule type" value="Genomic_DNA"/>
</dbReference>
<proteinExistence type="predicted"/>
<protein>
    <submittedName>
        <fullName evidence="1">Uncharacterized protein</fullName>
    </submittedName>
</protein>